<reference evidence="2" key="1">
    <citation type="submission" date="2022-06" db="EMBL/GenBank/DDBJ databases">
        <title>Complete Genome Sequence of Deoxynivalenol-bioadsorption Ochrobactrum pseudintermedium ASAG-D25.</title>
        <authorList>
            <person name="Wang N."/>
        </authorList>
    </citation>
    <scope>NUCLEOTIDE SEQUENCE</scope>
    <source>
        <strain evidence="2">ASAG-D25</strain>
    </source>
</reference>
<dbReference type="RefSeq" id="WP_210264706.1">
    <property type="nucleotide sequence ID" value="NZ_CADEAT010000032.1"/>
</dbReference>
<dbReference type="CDD" id="cd02440">
    <property type="entry name" value="AdoMet_MTases"/>
    <property type="match status" value="1"/>
</dbReference>
<evidence type="ECO:0000313" key="3">
    <source>
        <dbReference type="Proteomes" id="UP001058739"/>
    </source>
</evidence>
<dbReference type="GO" id="GO:0008168">
    <property type="term" value="F:methyltransferase activity"/>
    <property type="evidence" value="ECO:0007669"/>
    <property type="project" value="UniProtKB-KW"/>
</dbReference>
<protein>
    <submittedName>
        <fullName evidence="2">Class I SAM-dependent methyltransferase</fullName>
    </submittedName>
</protein>
<proteinExistence type="predicted"/>
<dbReference type="GO" id="GO:0032259">
    <property type="term" value="P:methylation"/>
    <property type="evidence" value="ECO:0007669"/>
    <property type="project" value="UniProtKB-KW"/>
</dbReference>
<dbReference type="EMBL" id="CP099968">
    <property type="protein sequence ID" value="UWL61766.1"/>
    <property type="molecule type" value="Genomic_DNA"/>
</dbReference>
<sequence length="293" mass="32322">MGDLVLKPCCPSRNILPTGTENGLKDIFMASDELLTLLDRWDRQQEGYIQQREERFDVMFQVLEAAFGDTFTVVDAACGPGSLSRRLLDRFPSASIIAVDADVMLLEMARISLAPDSDRVRVVEADLSDTSWKTAVSEAALSMNASAPSALVSTTALHWLSPGALAEFYGSAGELLQTGGIVMNGDHMRYDSRWPTLAGIARSTRQQVEKEAVDKGVDDWATWWDRASKIPRLAVLKEKRDAFFASKTPKRSTSGEDCSVDFHVAALRHAGFSEAGTIWQHFDNYVVFGRRPG</sequence>
<dbReference type="Gene3D" id="3.40.50.150">
    <property type="entry name" value="Vaccinia Virus protein VP39"/>
    <property type="match status" value="1"/>
</dbReference>
<keyword evidence="3" id="KW-1185">Reference proteome</keyword>
<name>A0ABY5UEK2_9HYPH</name>
<dbReference type="Proteomes" id="UP001058739">
    <property type="component" value="Chromosome 02"/>
</dbReference>
<feature type="domain" description="Methyltransferase" evidence="1">
    <location>
        <begin position="73"/>
        <end position="145"/>
    </location>
</feature>
<evidence type="ECO:0000259" key="1">
    <source>
        <dbReference type="Pfam" id="PF13649"/>
    </source>
</evidence>
<dbReference type="InterPro" id="IPR041698">
    <property type="entry name" value="Methyltransf_25"/>
</dbReference>
<keyword evidence="2" id="KW-0808">Transferase</keyword>
<dbReference type="InterPro" id="IPR029063">
    <property type="entry name" value="SAM-dependent_MTases_sf"/>
</dbReference>
<accession>A0ABY5UEK2</accession>
<dbReference type="SUPFAM" id="SSF53335">
    <property type="entry name" value="S-adenosyl-L-methionine-dependent methyltransferases"/>
    <property type="match status" value="1"/>
</dbReference>
<evidence type="ECO:0000313" key="2">
    <source>
        <dbReference type="EMBL" id="UWL61766.1"/>
    </source>
</evidence>
<dbReference type="Pfam" id="PF13649">
    <property type="entry name" value="Methyltransf_25"/>
    <property type="match status" value="1"/>
</dbReference>
<keyword evidence="2" id="KW-0489">Methyltransferase</keyword>
<organism evidence="2 3">
    <name type="scientific">Brucella pseudintermedia</name>
    <dbReference type="NCBI Taxonomy" id="370111"/>
    <lineage>
        <taxon>Bacteria</taxon>
        <taxon>Pseudomonadati</taxon>
        <taxon>Pseudomonadota</taxon>
        <taxon>Alphaproteobacteria</taxon>
        <taxon>Hyphomicrobiales</taxon>
        <taxon>Brucellaceae</taxon>
        <taxon>Brucella/Ochrobactrum group</taxon>
        <taxon>Brucella</taxon>
    </lineage>
</organism>
<gene>
    <name evidence="2" type="ORF">NIK97_17950</name>
</gene>